<dbReference type="PROSITE" id="PS51679">
    <property type="entry name" value="SAM_MT_C5"/>
    <property type="match status" value="1"/>
</dbReference>
<feature type="region of interest" description="Disordered" evidence="8">
    <location>
        <begin position="139"/>
        <end position="183"/>
    </location>
</feature>
<feature type="compositionally biased region" description="Basic and acidic residues" evidence="8">
    <location>
        <begin position="655"/>
        <end position="667"/>
    </location>
</feature>
<evidence type="ECO:0000256" key="8">
    <source>
        <dbReference type="SAM" id="MobiDB-lite"/>
    </source>
</evidence>
<dbReference type="EC" id="2.1.1.37" evidence="6"/>
<dbReference type="Proteomes" id="UP000186817">
    <property type="component" value="Unassembled WGS sequence"/>
</dbReference>
<feature type="active site" evidence="4">
    <location>
        <position position="306"/>
    </location>
</feature>
<dbReference type="OrthoDB" id="417738at2759"/>
<feature type="region of interest" description="Disordered" evidence="8">
    <location>
        <begin position="635"/>
        <end position="667"/>
    </location>
</feature>
<comment type="catalytic activity">
    <reaction evidence="6">
        <text>a 2'-deoxycytidine in DNA + S-adenosyl-L-methionine = a 5-methyl-2'-deoxycytidine in DNA + S-adenosyl-L-homocysteine + H(+)</text>
        <dbReference type="Rhea" id="RHEA:13681"/>
        <dbReference type="Rhea" id="RHEA-COMP:11369"/>
        <dbReference type="Rhea" id="RHEA-COMP:11370"/>
        <dbReference type="ChEBI" id="CHEBI:15378"/>
        <dbReference type="ChEBI" id="CHEBI:57856"/>
        <dbReference type="ChEBI" id="CHEBI:59789"/>
        <dbReference type="ChEBI" id="CHEBI:85452"/>
        <dbReference type="ChEBI" id="CHEBI:85454"/>
        <dbReference type="EC" id="2.1.1.37"/>
    </reaction>
</comment>
<feature type="coiled-coil region" evidence="7">
    <location>
        <begin position="838"/>
        <end position="865"/>
    </location>
</feature>
<dbReference type="CDD" id="cd00315">
    <property type="entry name" value="Cyt_C5_DNA_methylase"/>
    <property type="match status" value="1"/>
</dbReference>
<keyword evidence="10" id="KW-1185">Reference proteome</keyword>
<evidence type="ECO:0000256" key="6">
    <source>
        <dbReference type="RuleBase" id="RU000417"/>
    </source>
</evidence>
<dbReference type="Gene3D" id="3.90.120.10">
    <property type="entry name" value="DNA Methylase, subunit A, domain 2"/>
    <property type="match status" value="1"/>
</dbReference>
<dbReference type="InterPro" id="IPR050750">
    <property type="entry name" value="C5-MTase"/>
</dbReference>
<keyword evidence="3 4" id="KW-0949">S-adenosyl-L-methionine</keyword>
<feature type="coiled-coil region" evidence="7">
    <location>
        <begin position="757"/>
        <end position="784"/>
    </location>
</feature>
<evidence type="ECO:0000256" key="4">
    <source>
        <dbReference type="PROSITE-ProRule" id="PRU01016"/>
    </source>
</evidence>
<feature type="compositionally biased region" description="Acidic residues" evidence="8">
    <location>
        <begin position="1067"/>
        <end position="1076"/>
    </location>
</feature>
<dbReference type="AlphaFoldDB" id="A0A1Q9EQW7"/>
<feature type="region of interest" description="Disordered" evidence="8">
    <location>
        <begin position="1"/>
        <end position="52"/>
    </location>
</feature>
<evidence type="ECO:0000256" key="5">
    <source>
        <dbReference type="RuleBase" id="RU000416"/>
    </source>
</evidence>
<dbReference type="Pfam" id="PF00145">
    <property type="entry name" value="DNA_methylase"/>
    <property type="match status" value="1"/>
</dbReference>
<dbReference type="PRINTS" id="PR00105">
    <property type="entry name" value="C5METTRFRASE"/>
</dbReference>
<dbReference type="GO" id="GO:0003886">
    <property type="term" value="F:DNA (cytosine-5-)-methyltransferase activity"/>
    <property type="evidence" value="ECO:0007669"/>
    <property type="project" value="UniProtKB-EC"/>
</dbReference>
<keyword evidence="2 4" id="KW-0808">Transferase</keyword>
<name>A0A1Q9EQW7_SYMMI</name>
<gene>
    <name evidence="9" type="primary">scrFIAM</name>
    <name evidence="9" type="ORF">AK812_SmicGene6540</name>
</gene>
<protein>
    <recommendedName>
        <fullName evidence="6">Cytosine-specific methyltransferase</fullName>
        <ecNumber evidence="6">2.1.1.37</ecNumber>
    </recommendedName>
</protein>
<dbReference type="InterPro" id="IPR018117">
    <property type="entry name" value="C5_DNA_meth_AS"/>
</dbReference>
<keyword evidence="1 4" id="KW-0489">Methyltransferase</keyword>
<accession>A0A1Q9EQW7</accession>
<comment type="similarity">
    <text evidence="4 5">Belongs to the class I-like SAM-binding methyltransferase superfamily. C5-methyltransferase family.</text>
</comment>
<dbReference type="NCBIfam" id="TIGR00675">
    <property type="entry name" value="dcm"/>
    <property type="match status" value="1"/>
</dbReference>
<dbReference type="EMBL" id="LSRX01000090">
    <property type="protein sequence ID" value="OLQ09777.1"/>
    <property type="molecule type" value="Genomic_DNA"/>
</dbReference>
<dbReference type="Gene3D" id="3.40.50.150">
    <property type="entry name" value="Vaccinia Virus protein VP39"/>
    <property type="match status" value="1"/>
</dbReference>
<feature type="compositionally biased region" description="Basic and acidic residues" evidence="8">
    <location>
        <begin position="1046"/>
        <end position="1065"/>
    </location>
</feature>
<reference evidence="9 10" key="1">
    <citation type="submission" date="2016-02" db="EMBL/GenBank/DDBJ databases">
        <title>Genome analysis of coral dinoflagellate symbionts highlights evolutionary adaptations to a symbiotic lifestyle.</title>
        <authorList>
            <person name="Aranda M."/>
            <person name="Li Y."/>
            <person name="Liew Y.J."/>
            <person name="Baumgarten S."/>
            <person name="Simakov O."/>
            <person name="Wilson M."/>
            <person name="Piel J."/>
            <person name="Ashoor H."/>
            <person name="Bougouffa S."/>
            <person name="Bajic V.B."/>
            <person name="Ryu T."/>
            <person name="Ravasi T."/>
            <person name="Bayer T."/>
            <person name="Micklem G."/>
            <person name="Kim H."/>
            <person name="Bhak J."/>
            <person name="Lajeunesse T.C."/>
            <person name="Voolstra C.R."/>
        </authorList>
    </citation>
    <scope>NUCLEOTIDE SEQUENCE [LARGE SCALE GENOMIC DNA]</scope>
    <source>
        <strain evidence="9 10">CCMP2467</strain>
    </source>
</reference>
<keyword evidence="7" id="KW-0175">Coiled coil</keyword>
<evidence type="ECO:0000256" key="3">
    <source>
        <dbReference type="ARBA" id="ARBA00022691"/>
    </source>
</evidence>
<comment type="caution">
    <text evidence="9">The sequence shown here is derived from an EMBL/GenBank/DDBJ whole genome shotgun (WGS) entry which is preliminary data.</text>
</comment>
<feature type="compositionally biased region" description="Low complexity" evidence="8">
    <location>
        <begin position="21"/>
        <end position="34"/>
    </location>
</feature>
<dbReference type="SUPFAM" id="SSF53335">
    <property type="entry name" value="S-adenosyl-L-methionine-dependent methyltransferases"/>
    <property type="match status" value="1"/>
</dbReference>
<feature type="region of interest" description="Disordered" evidence="8">
    <location>
        <begin position="1046"/>
        <end position="1109"/>
    </location>
</feature>
<dbReference type="PANTHER" id="PTHR46098">
    <property type="entry name" value="TRNA (CYTOSINE(38)-C(5))-METHYLTRANSFERASE"/>
    <property type="match status" value="1"/>
</dbReference>
<dbReference type="PROSITE" id="PS00094">
    <property type="entry name" value="C5_MTASE_1"/>
    <property type="match status" value="1"/>
</dbReference>
<evidence type="ECO:0000256" key="7">
    <source>
        <dbReference type="SAM" id="Coils"/>
    </source>
</evidence>
<evidence type="ECO:0000313" key="10">
    <source>
        <dbReference type="Proteomes" id="UP000186817"/>
    </source>
</evidence>
<proteinExistence type="inferred from homology"/>
<dbReference type="InterPro" id="IPR029063">
    <property type="entry name" value="SAM-dependent_MTases_sf"/>
</dbReference>
<dbReference type="GO" id="GO:0032259">
    <property type="term" value="P:methylation"/>
    <property type="evidence" value="ECO:0007669"/>
    <property type="project" value="UniProtKB-KW"/>
</dbReference>
<feature type="coiled-coil region" evidence="7">
    <location>
        <begin position="905"/>
        <end position="971"/>
    </location>
</feature>
<evidence type="ECO:0000256" key="1">
    <source>
        <dbReference type="ARBA" id="ARBA00022603"/>
    </source>
</evidence>
<organism evidence="9 10">
    <name type="scientific">Symbiodinium microadriaticum</name>
    <name type="common">Dinoflagellate</name>
    <name type="synonym">Zooxanthella microadriatica</name>
    <dbReference type="NCBI Taxonomy" id="2951"/>
    <lineage>
        <taxon>Eukaryota</taxon>
        <taxon>Sar</taxon>
        <taxon>Alveolata</taxon>
        <taxon>Dinophyceae</taxon>
        <taxon>Suessiales</taxon>
        <taxon>Symbiodiniaceae</taxon>
        <taxon>Symbiodinium</taxon>
    </lineage>
</organism>
<dbReference type="InterPro" id="IPR001525">
    <property type="entry name" value="C5_MeTfrase"/>
</dbReference>
<feature type="compositionally biased region" description="Polar residues" evidence="8">
    <location>
        <begin position="794"/>
        <end position="822"/>
    </location>
</feature>
<feature type="coiled-coil region" evidence="7">
    <location>
        <begin position="695"/>
        <end position="729"/>
    </location>
</feature>
<sequence length="1109" mass="121450">MGSQADGRWGTGPEQAWEAQGPLPLHVLPPVGSLDHPKANASLGSGGRPGPSENLLEQFHIGATLTGSAQADYRSTMEQFGNWETPMHVPQSFPLQVGAAPVPNCPPSSESVMWIDKRQNADVQAEHQRIFGEMDPFLSSKQRMLPGDESSAGLRKEGLRKRARVAGPGDSASASDGPEEAVRDYEGRKAVHLTIEGAAFLSAGEAVRDYEGRKAVHLTIEGAAFLSAGEAEAASFTFIELFAGVGGFRHGLEPLGGQCVFASEIDVDCQEAYAANFGSNELFGDITMIPSEDLPRHDLLTAGFPCQPFSRRGERRGFEDARGELFFEIVRALDACRPKAFLLENVWNMQFLDGGHWDADPAKCLNGEVYTRVLRCLEEVGYAVQTAQLNSECWVPQKRARLYFVGIRSDMKDAFTRFCWPTGPSERKLQEVLEPDGSLEVIRSELSESQWTAVQKSSTWARGGESLRFAKLDGTAGTLTASYKSSYACTAELLAPVNGKLSRPRFFTRREFARLMGFPEDHVFANPHSENRAYHQLGNAVCPPVITAIARSLLHALGMHHSLPAGSAVEQNCPAQNLKQQGFHGEYYQQVVTEIAKQLPGVDASLERGYTGPMLPPVAPPPVVPPVVPPVAASPVAPLAPPKNLDGVAPGSSSRSREWSPRDPRAEERMEELHRYIRNQANDFAEGKAEWSRQLAEAQAFMTQMQAENMELKKEIRRLKTMNVVLQQTIGSQLQGFPGLQLAGGTAAPTTRLAQACGALKTRAQELEAEIAKKGEQKLQMQSDLEKKKATLQAAMSTTPAKSSSPPQLTPTSETGTVPSNISQLSRREVALLLQQVRSESLREVEKVRREKAELECQARRELARLKHRIKELGGGEEGFSLRALPSDASEQLAPWAAMVGFEEHQQVQKRCAAAEDRIQELEQYIKASRQESESMESSSKDEVPKLRQTVHMLQQELQQAAAELQALRVHHHQKVSFWEQGARRLLGFADQFFSLNGRAPFGSGNEATSGQTRFEKTATKVLVTMPSTDQDGNDVAALQRMLKDVLKNPPKEAAKKAAKEKTGSEGEGEPEEASNAEDLAPRDEEVHSYGGASCKVIRPPNGKQGARP</sequence>
<evidence type="ECO:0000256" key="2">
    <source>
        <dbReference type="ARBA" id="ARBA00022679"/>
    </source>
</evidence>
<feature type="region of interest" description="Disordered" evidence="8">
    <location>
        <begin position="790"/>
        <end position="822"/>
    </location>
</feature>
<dbReference type="PANTHER" id="PTHR46098:SF1">
    <property type="entry name" value="TRNA (CYTOSINE(38)-C(5))-METHYLTRANSFERASE"/>
    <property type="match status" value="1"/>
</dbReference>
<evidence type="ECO:0000313" key="9">
    <source>
        <dbReference type="EMBL" id="OLQ09777.1"/>
    </source>
</evidence>